<evidence type="ECO:0000313" key="2">
    <source>
        <dbReference type="Proteomes" id="UP000315003"/>
    </source>
</evidence>
<accession>A0A517SX03</accession>
<name>A0A517SX03_9BACT</name>
<protein>
    <submittedName>
        <fullName evidence="1">Uncharacterized protein</fullName>
    </submittedName>
</protein>
<evidence type="ECO:0000313" key="1">
    <source>
        <dbReference type="EMBL" id="QDT60667.1"/>
    </source>
</evidence>
<dbReference type="EMBL" id="CP036272">
    <property type="protein sequence ID" value="QDT60667.1"/>
    <property type="molecule type" value="Genomic_DNA"/>
</dbReference>
<keyword evidence="2" id="KW-1185">Reference proteome</keyword>
<gene>
    <name evidence="1" type="ORF">SV7mr_31910</name>
</gene>
<proteinExistence type="predicted"/>
<dbReference type="AlphaFoldDB" id="A0A517SX03"/>
<sequence precursor="true">MPLPQFDGDWPDTVIPTAGTSTRVSRLVVRFVPDVSVLMNRWNKWAGLYFHGGRRGDRER</sequence>
<dbReference type="Proteomes" id="UP000315003">
    <property type="component" value="Chromosome"/>
</dbReference>
<reference evidence="1 2" key="1">
    <citation type="submission" date="2019-02" db="EMBL/GenBank/DDBJ databases">
        <title>Deep-cultivation of Planctomycetes and their phenomic and genomic characterization uncovers novel biology.</title>
        <authorList>
            <person name="Wiegand S."/>
            <person name="Jogler M."/>
            <person name="Boedeker C."/>
            <person name="Pinto D."/>
            <person name="Vollmers J."/>
            <person name="Rivas-Marin E."/>
            <person name="Kohn T."/>
            <person name="Peeters S.H."/>
            <person name="Heuer A."/>
            <person name="Rast P."/>
            <person name="Oberbeckmann S."/>
            <person name="Bunk B."/>
            <person name="Jeske O."/>
            <person name="Meyerdierks A."/>
            <person name="Storesund J.E."/>
            <person name="Kallscheuer N."/>
            <person name="Luecker S."/>
            <person name="Lage O.M."/>
            <person name="Pohl T."/>
            <person name="Merkel B.J."/>
            <person name="Hornburger P."/>
            <person name="Mueller R.-W."/>
            <person name="Bruemmer F."/>
            <person name="Labrenz M."/>
            <person name="Spormann A.M."/>
            <person name="Op den Camp H."/>
            <person name="Overmann J."/>
            <person name="Amann R."/>
            <person name="Jetten M.S.M."/>
            <person name="Mascher T."/>
            <person name="Medema M.H."/>
            <person name="Devos D.P."/>
            <person name="Kaster A.-K."/>
            <person name="Ovreas L."/>
            <person name="Rohde M."/>
            <person name="Galperin M.Y."/>
            <person name="Jogler C."/>
        </authorList>
    </citation>
    <scope>NUCLEOTIDE SEQUENCE [LARGE SCALE GENOMIC DNA]</scope>
    <source>
        <strain evidence="1 2">SV_7m_r</strain>
    </source>
</reference>
<organism evidence="1 2">
    <name type="scientific">Stieleria bergensis</name>
    <dbReference type="NCBI Taxonomy" id="2528025"/>
    <lineage>
        <taxon>Bacteria</taxon>
        <taxon>Pseudomonadati</taxon>
        <taxon>Planctomycetota</taxon>
        <taxon>Planctomycetia</taxon>
        <taxon>Pirellulales</taxon>
        <taxon>Pirellulaceae</taxon>
        <taxon>Stieleria</taxon>
    </lineage>
</organism>